<evidence type="ECO:0000313" key="1">
    <source>
        <dbReference type="EMBL" id="MEQ2289765.1"/>
    </source>
</evidence>
<dbReference type="Proteomes" id="UP001469553">
    <property type="component" value="Unassembled WGS sequence"/>
</dbReference>
<dbReference type="EMBL" id="JAHRIP010024648">
    <property type="protein sequence ID" value="MEQ2289765.1"/>
    <property type="molecule type" value="Genomic_DNA"/>
</dbReference>
<accession>A0ABV0Y7L0</accession>
<reference evidence="1 2" key="1">
    <citation type="submission" date="2021-06" db="EMBL/GenBank/DDBJ databases">
        <authorList>
            <person name="Palmer J.M."/>
        </authorList>
    </citation>
    <scope>NUCLEOTIDE SEQUENCE [LARGE SCALE GENOMIC DNA]</scope>
    <source>
        <strain evidence="1 2">AS_MEX2019</strain>
        <tissue evidence="1">Muscle</tissue>
    </source>
</reference>
<proteinExistence type="predicted"/>
<evidence type="ECO:0000313" key="2">
    <source>
        <dbReference type="Proteomes" id="UP001469553"/>
    </source>
</evidence>
<organism evidence="1 2">
    <name type="scientific">Ameca splendens</name>
    <dbReference type="NCBI Taxonomy" id="208324"/>
    <lineage>
        <taxon>Eukaryota</taxon>
        <taxon>Metazoa</taxon>
        <taxon>Chordata</taxon>
        <taxon>Craniata</taxon>
        <taxon>Vertebrata</taxon>
        <taxon>Euteleostomi</taxon>
        <taxon>Actinopterygii</taxon>
        <taxon>Neopterygii</taxon>
        <taxon>Teleostei</taxon>
        <taxon>Neoteleostei</taxon>
        <taxon>Acanthomorphata</taxon>
        <taxon>Ovalentaria</taxon>
        <taxon>Atherinomorphae</taxon>
        <taxon>Cyprinodontiformes</taxon>
        <taxon>Goodeidae</taxon>
        <taxon>Ameca</taxon>
    </lineage>
</organism>
<comment type="caution">
    <text evidence="1">The sequence shown here is derived from an EMBL/GenBank/DDBJ whole genome shotgun (WGS) entry which is preliminary data.</text>
</comment>
<name>A0ABV0Y7L0_9TELE</name>
<keyword evidence="2" id="KW-1185">Reference proteome</keyword>
<sequence>MSSLSKTIKEIIPKAFPSLCEDTQEKLVSTLVISGVESAEDLQNIQQEDIKDLLPVIQQIVGDIQTRNKHSHTRLGDYFQSLNCIPYFQSFECFHILTF</sequence>
<protein>
    <submittedName>
        <fullName evidence="1">Uncharacterized protein</fullName>
    </submittedName>
</protein>
<gene>
    <name evidence="1" type="ORF">AMECASPLE_036562</name>
</gene>